<proteinExistence type="predicted"/>
<dbReference type="AlphaFoldDB" id="A0A1Y0B2L5"/>
<keyword evidence="1" id="KW-0732">Signal</keyword>
<organism evidence="2">
    <name type="scientific">Utricularia reniformis</name>
    <dbReference type="NCBI Taxonomy" id="192314"/>
    <lineage>
        <taxon>Eukaryota</taxon>
        <taxon>Viridiplantae</taxon>
        <taxon>Streptophyta</taxon>
        <taxon>Embryophyta</taxon>
        <taxon>Tracheophyta</taxon>
        <taxon>Spermatophyta</taxon>
        <taxon>Magnoliopsida</taxon>
        <taxon>eudicotyledons</taxon>
        <taxon>Gunneridae</taxon>
        <taxon>Pentapetalae</taxon>
        <taxon>asterids</taxon>
        <taxon>lamiids</taxon>
        <taxon>Lamiales</taxon>
        <taxon>Lentibulariaceae</taxon>
        <taxon>Utricularia</taxon>
    </lineage>
</organism>
<geneLocation type="mitochondrion" evidence="2"/>
<sequence length="49" mass="5409">MLGTGGLLFYLTIILPSRGPVLGSKEELTISIWYLPSIQSRLLSFASRL</sequence>
<evidence type="ECO:0000313" key="2">
    <source>
        <dbReference type="EMBL" id="ART31634.1"/>
    </source>
</evidence>
<evidence type="ECO:0000256" key="1">
    <source>
        <dbReference type="SAM" id="SignalP"/>
    </source>
</evidence>
<reference evidence="2" key="1">
    <citation type="submission" date="2017-03" db="EMBL/GenBank/DDBJ databases">
        <title>The mitochondrial genome of the carnivorous plant Utricularia reniformis (Lentibulariaceae): structure, comparative analysis and evolutionary landmarks.</title>
        <authorList>
            <person name="Silva S.R."/>
            <person name="Alvarenga D.O."/>
            <person name="Michael T.P."/>
            <person name="Miranda V.F.O."/>
            <person name="Varani A.M."/>
        </authorList>
    </citation>
    <scope>NUCLEOTIDE SEQUENCE</scope>
</reference>
<dbReference type="EMBL" id="KY774314">
    <property type="protein sequence ID" value="ART31634.1"/>
    <property type="molecule type" value="Genomic_DNA"/>
</dbReference>
<feature type="signal peptide" evidence="1">
    <location>
        <begin position="1"/>
        <end position="23"/>
    </location>
</feature>
<name>A0A1Y0B2L5_9LAMI</name>
<keyword evidence="2" id="KW-0496">Mitochondrion</keyword>
<feature type="chain" id="PRO_5012711008" evidence="1">
    <location>
        <begin position="24"/>
        <end position="49"/>
    </location>
</feature>
<protein>
    <submittedName>
        <fullName evidence="2">Uncharacterized protein</fullName>
    </submittedName>
</protein>
<gene>
    <name evidence="2" type="ORF">AEK19_MT1441</name>
</gene>
<accession>A0A1Y0B2L5</accession>